<sequence>MVHARAKYDGNCAIEVAKLQHDFGQARENEHVIAEPVSKDVEPDHPEESAEPDNVANEEGERNVPDAFRSEIQRSRSSSPSSNASSSSSSSSKYSESSDRAQRKSIDAAFPGEVVSDEDGHMFAPSFGEEEAASDAEPSDKVSHDVAFKPRLLVEKEENQEEPRNQERQFSPKPENAGENDEPISELTTITSRSFSPVPAFGGSLKRRKTEISDAEEPETSNVEYARIRQVPEESSPRPFESSFITQKQPYEIDVNRALPAEETSFIQANPILDTSSAEIRKSPETIKPSVKFSTPPKLSSSSNSSSSDSSSSDEERDSPAIENAKGIGPVETDVMETEPKVNISVRHPGPIVTSSNTPLFASEPSSFVEKPVSEMLQQEPSSRRGSRGREIDSQPSYEPIRKESEGTRNFLVSGSPSSRRSSRGREIDPESSVPAARWNVRPGAELPLDAGSSEEASLKNEALEKVAKKRISPELRIAPGSVLRVDPDRVMDVTADSLPIVQPRETEKQSGRAVSSEEERDAPLSPSERKLRNISRSSSRGTLGSQNSIDLDGAEKRSRKSSLDNVNQERRDSDGTRNFLVAGKPPVKEVKPEEAVVQLQPEIERKQIAHRGSSSERPVNNSSGCSRSPDAALQINPRSVPATYDQKTNFAKSGAGRNLPRDANTKTSTHPYETGRKPLTWDDLYPEDKQPASHFLPEEATVPVRQNNPLENDLSRSKTPDSGIKSPRSREMSPNSIEVDDTLKKDSTFEFRENSPLTGGSCDSCGRDFAQCSGGRITPRLEYLESLAQLLISKADEIKATQAELREMEKLLKDHQNRLPSFASPKFFLKKIDNQWGTQTTPSLARRAHLPPFVPLKKTISKLAIEEDVGKAEAVAIDSTDQVVARKKKRSLFSFGRKKDKKNKSLKDKNQTL</sequence>
<feature type="compositionally biased region" description="Low complexity" evidence="2">
    <location>
        <begin position="300"/>
        <end position="311"/>
    </location>
</feature>
<feature type="compositionally biased region" description="Basic and acidic residues" evidence="2">
    <location>
        <begin position="674"/>
        <end position="692"/>
    </location>
</feature>
<organism evidence="3 4">
    <name type="scientific">Oikopleura dioica</name>
    <name type="common">Tunicate</name>
    <dbReference type="NCBI Taxonomy" id="34765"/>
    <lineage>
        <taxon>Eukaryota</taxon>
        <taxon>Metazoa</taxon>
        <taxon>Chordata</taxon>
        <taxon>Tunicata</taxon>
        <taxon>Appendicularia</taxon>
        <taxon>Copelata</taxon>
        <taxon>Oikopleuridae</taxon>
        <taxon>Oikopleura</taxon>
    </lineage>
</organism>
<dbReference type="Proteomes" id="UP001158576">
    <property type="component" value="Chromosome 2"/>
</dbReference>
<feature type="compositionally biased region" description="Basic and acidic residues" evidence="2">
    <location>
        <begin position="96"/>
        <end position="106"/>
    </location>
</feature>
<proteinExistence type="predicted"/>
<feature type="compositionally biased region" description="Basic and acidic residues" evidence="2">
    <location>
        <begin position="904"/>
        <end position="914"/>
    </location>
</feature>
<feature type="compositionally biased region" description="Polar residues" evidence="2">
    <location>
        <begin position="266"/>
        <end position="278"/>
    </location>
</feature>
<feature type="compositionally biased region" description="Low complexity" evidence="2">
    <location>
        <begin position="75"/>
        <end position="95"/>
    </location>
</feature>
<feature type="compositionally biased region" description="Basic and acidic residues" evidence="2">
    <location>
        <begin position="138"/>
        <end position="167"/>
    </location>
</feature>
<accession>A0ABN7TEP2</accession>
<feature type="compositionally biased region" description="Polar residues" evidence="2">
    <location>
        <begin position="353"/>
        <end position="366"/>
    </location>
</feature>
<feature type="compositionally biased region" description="Basic and acidic residues" evidence="2">
    <location>
        <begin position="457"/>
        <end position="467"/>
    </location>
</feature>
<dbReference type="EMBL" id="OU015567">
    <property type="protein sequence ID" value="CAG5114319.1"/>
    <property type="molecule type" value="Genomic_DNA"/>
</dbReference>
<feature type="compositionally biased region" description="Basic and acidic residues" evidence="2">
    <location>
        <begin position="27"/>
        <end position="48"/>
    </location>
</feature>
<keyword evidence="1" id="KW-0175">Coiled coil</keyword>
<feature type="coiled-coil region" evidence="1">
    <location>
        <begin position="792"/>
        <end position="819"/>
    </location>
</feature>
<feature type="compositionally biased region" description="Polar residues" evidence="2">
    <location>
        <begin position="535"/>
        <end position="550"/>
    </location>
</feature>
<feature type="compositionally biased region" description="Polar residues" evidence="2">
    <location>
        <begin position="616"/>
        <end position="627"/>
    </location>
</feature>
<name>A0ABN7TEP2_OIKDI</name>
<gene>
    <name evidence="3" type="ORF">OKIOD_LOCUS17143</name>
</gene>
<feature type="region of interest" description="Disordered" evidence="2">
    <location>
        <begin position="266"/>
        <end position="737"/>
    </location>
</feature>
<feature type="compositionally biased region" description="Basic and acidic residues" evidence="2">
    <location>
        <begin position="59"/>
        <end position="74"/>
    </location>
</feature>
<feature type="region of interest" description="Disordered" evidence="2">
    <location>
        <begin position="27"/>
        <end position="247"/>
    </location>
</feature>
<protein>
    <submittedName>
        <fullName evidence="3">Oidioi.mRNA.OKI2018_I69.chr2.g8378.t1.cds</fullName>
    </submittedName>
</protein>
<evidence type="ECO:0000256" key="1">
    <source>
        <dbReference type="SAM" id="Coils"/>
    </source>
</evidence>
<feature type="compositionally biased region" description="Polar residues" evidence="2">
    <location>
        <begin position="186"/>
        <end position="195"/>
    </location>
</feature>
<keyword evidence="4" id="KW-1185">Reference proteome</keyword>
<reference evidence="3 4" key="1">
    <citation type="submission" date="2021-04" db="EMBL/GenBank/DDBJ databases">
        <authorList>
            <person name="Bliznina A."/>
        </authorList>
    </citation>
    <scope>NUCLEOTIDE SEQUENCE [LARGE SCALE GENOMIC DNA]</scope>
</reference>
<evidence type="ECO:0000313" key="4">
    <source>
        <dbReference type="Proteomes" id="UP001158576"/>
    </source>
</evidence>
<evidence type="ECO:0000256" key="2">
    <source>
        <dbReference type="SAM" id="MobiDB-lite"/>
    </source>
</evidence>
<evidence type="ECO:0000313" key="3">
    <source>
        <dbReference type="EMBL" id="CAG5114319.1"/>
    </source>
</evidence>
<feature type="region of interest" description="Disordered" evidence="2">
    <location>
        <begin position="895"/>
        <end position="914"/>
    </location>
</feature>
<feature type="compositionally biased region" description="Basic and acidic residues" evidence="2">
    <location>
        <begin position="226"/>
        <end position="236"/>
    </location>
</feature>